<reference evidence="19 20" key="2">
    <citation type="submission" date="2020-04" db="EMBL/GenBank/DDBJ databases">
        <title>Complete genome sequence of Alteromonas pelagimontana 5.12T.</title>
        <authorList>
            <person name="Sinha R.K."/>
            <person name="Krishnan K.P."/>
            <person name="Kurian J.P."/>
        </authorList>
    </citation>
    <scope>NUCLEOTIDE SEQUENCE [LARGE SCALE GENOMIC DNA]</scope>
    <source>
        <strain evidence="19 20">5.12</strain>
    </source>
</reference>
<evidence type="ECO:0000256" key="6">
    <source>
        <dbReference type="ARBA" id="ARBA00009847"/>
    </source>
</evidence>
<dbReference type="GO" id="GO:0004640">
    <property type="term" value="F:phosphoribosylanthranilate isomerase activity"/>
    <property type="evidence" value="ECO:0007669"/>
    <property type="project" value="UniProtKB-UniRule"/>
</dbReference>
<dbReference type="PANTHER" id="PTHR22854">
    <property type="entry name" value="TRYPTOPHAN BIOSYNTHESIS PROTEIN"/>
    <property type="match status" value="1"/>
</dbReference>
<evidence type="ECO:0000256" key="13">
    <source>
        <dbReference type="ARBA" id="ARBA00023268"/>
    </source>
</evidence>
<evidence type="ECO:0000256" key="12">
    <source>
        <dbReference type="ARBA" id="ARBA00023239"/>
    </source>
</evidence>
<evidence type="ECO:0000256" key="14">
    <source>
        <dbReference type="ARBA" id="ARBA00025592"/>
    </source>
</evidence>
<organism evidence="19 20">
    <name type="scientific">Alteromonas pelagimontana</name>
    <dbReference type="NCBI Taxonomy" id="1858656"/>
    <lineage>
        <taxon>Bacteria</taxon>
        <taxon>Pseudomonadati</taxon>
        <taxon>Pseudomonadota</taxon>
        <taxon>Gammaproteobacteria</taxon>
        <taxon>Alteromonadales</taxon>
        <taxon>Alteromonadaceae</taxon>
        <taxon>Alteromonas/Salinimonas group</taxon>
        <taxon>Alteromonas</taxon>
    </lineage>
</organism>
<proteinExistence type="inferred from homology"/>
<dbReference type="GO" id="GO:0000162">
    <property type="term" value="P:L-tryptophan biosynthetic process"/>
    <property type="evidence" value="ECO:0007669"/>
    <property type="project" value="UniProtKB-UniRule"/>
</dbReference>
<evidence type="ECO:0000256" key="11">
    <source>
        <dbReference type="ARBA" id="ARBA00023235"/>
    </source>
</evidence>
<dbReference type="Gene3D" id="3.20.20.70">
    <property type="entry name" value="Aldolase class I"/>
    <property type="match status" value="2"/>
</dbReference>
<dbReference type="EMBL" id="CP052766">
    <property type="protein sequence ID" value="QJR79761.1"/>
    <property type="molecule type" value="Genomic_DNA"/>
</dbReference>
<dbReference type="NCBIfam" id="NF006945">
    <property type="entry name" value="PRK09427.1"/>
    <property type="match status" value="1"/>
</dbReference>
<evidence type="ECO:0000313" key="19">
    <source>
        <dbReference type="EMBL" id="QJR79761.1"/>
    </source>
</evidence>
<keyword evidence="8 15" id="KW-0210">Decarboxylase</keyword>
<dbReference type="InterPro" id="IPR045186">
    <property type="entry name" value="Indole-3-glycerol_P_synth"/>
</dbReference>
<name>A0A6M4M9A9_9ALTE</name>
<dbReference type="HAMAP" id="MF_00135">
    <property type="entry name" value="PRAI"/>
    <property type="match status" value="1"/>
</dbReference>
<dbReference type="PANTHER" id="PTHR22854:SF2">
    <property type="entry name" value="INDOLE-3-GLYCEROL-PHOSPHATE SYNTHASE"/>
    <property type="match status" value="1"/>
</dbReference>
<evidence type="ECO:0000256" key="10">
    <source>
        <dbReference type="ARBA" id="ARBA00023141"/>
    </source>
</evidence>
<comment type="similarity">
    <text evidence="15">Belongs to the TrpC family.</text>
</comment>
<dbReference type="SUPFAM" id="SSF51366">
    <property type="entry name" value="Ribulose-phoshate binding barrel"/>
    <property type="match status" value="2"/>
</dbReference>
<keyword evidence="12 15" id="KW-0456">Lyase</keyword>
<reference evidence="20" key="1">
    <citation type="submission" date="2014-12" db="EMBL/GenBank/DDBJ databases">
        <title>Complete genome sequence of a multi-drug resistant Klebsiella pneumoniae.</title>
        <authorList>
            <person name="Hua X."/>
            <person name="Chen Q."/>
            <person name="Li X."/>
            <person name="Feng Y."/>
            <person name="Ruan Z."/>
            <person name="Yu Y."/>
        </authorList>
    </citation>
    <scope>NUCLEOTIDE SEQUENCE [LARGE SCALE GENOMIC DNA]</scope>
    <source>
        <strain evidence="20">5.12</strain>
    </source>
</reference>
<feature type="domain" description="Indole-3-glycerol phosphate synthase" evidence="17">
    <location>
        <begin position="5"/>
        <end position="255"/>
    </location>
</feature>
<dbReference type="InterPro" id="IPR001468">
    <property type="entry name" value="Indole-3-GlycerolPSynthase_CS"/>
</dbReference>
<dbReference type="RefSeq" id="WP_075608926.1">
    <property type="nucleotide sequence ID" value="NZ_CP052766.1"/>
</dbReference>
<evidence type="ECO:0000259" key="17">
    <source>
        <dbReference type="Pfam" id="PF00218"/>
    </source>
</evidence>
<comment type="catalytic activity">
    <reaction evidence="2 15">
        <text>1-(2-carboxyphenylamino)-1-deoxy-D-ribulose 5-phosphate + H(+) = (1S,2R)-1-C-(indol-3-yl)glycerol 3-phosphate + CO2 + H2O</text>
        <dbReference type="Rhea" id="RHEA:23476"/>
        <dbReference type="ChEBI" id="CHEBI:15377"/>
        <dbReference type="ChEBI" id="CHEBI:15378"/>
        <dbReference type="ChEBI" id="CHEBI:16526"/>
        <dbReference type="ChEBI" id="CHEBI:58613"/>
        <dbReference type="ChEBI" id="CHEBI:58866"/>
        <dbReference type="EC" id="4.1.1.48"/>
    </reaction>
</comment>
<dbReference type="OrthoDB" id="9804217at2"/>
<evidence type="ECO:0000256" key="8">
    <source>
        <dbReference type="ARBA" id="ARBA00022793"/>
    </source>
</evidence>
<dbReference type="AlphaFoldDB" id="A0A6M4M9A9"/>
<comment type="pathway">
    <text evidence="3 16">Amino-acid biosynthesis; L-tryptophan biosynthesis; L-tryptophan from chorismate: step 3/5.</text>
</comment>
<keyword evidence="10 15" id="KW-0057">Aromatic amino acid biosynthesis</keyword>
<comment type="function">
    <text evidence="14">Bifunctional enzyme that catalyzes two sequential steps of tryptophan biosynthetic pathway. The first reaction is catalyzed by the isomerase, coded by the TrpF domain; the second reaction is catalyzed by the synthase, coded by the TrpC domain.</text>
</comment>
<comment type="pathway">
    <text evidence="4 15">Amino-acid biosynthesis; L-tryptophan biosynthesis; L-tryptophan from chorismate: step 4/5.</text>
</comment>
<dbReference type="InterPro" id="IPR001240">
    <property type="entry name" value="PRAI_dom"/>
</dbReference>
<accession>A0A6M4M9A9</accession>
<dbReference type="InterPro" id="IPR013785">
    <property type="entry name" value="Aldolase_TIM"/>
</dbReference>
<dbReference type="UniPathway" id="UPA00035">
    <property type="reaction ID" value="UER00042"/>
</dbReference>
<sequence length="465" mass="50488">MNNVLEKIVADKREEVKARMATLPHEKVKANLLPSTKSLFDALSAFNAGYILECKKASPSKGLIRPVFDLDEILSAYTPFAAGISVLTDEKYFQGSYDYLAYVTERVSQPVLNKDFFISEYQVHLARYYSADAILLMLSVLSDEEYRQLADVADSLSLDVLTEVSNEQEMQRAIDLKASIIGINNRDLRDLSTDLGATEKLVPMLKDATHNYVVISESGIYTHQDVLRLAPLCNGFLVGSALMAETNLPQAVKSLVYGAVKICGLTSANDAKTAFAAGASYGGLIFAEKSLRFINMPTAKTIVESVPGQYVGVFVNAPIAQVAEYARELNLTAVQLHGDEDARYRSILQAQLPKGCAIWQALGVEQSLPAAFLSLLEDSTVAKIVLDCQVGSSKGGTGQTFDWSLLNNVNQKEKLVLAGGLNAENIQQAKATGVAIVDVNSGVETAPGKKSSAMLSDLFTRCRQY</sequence>
<evidence type="ECO:0000256" key="3">
    <source>
        <dbReference type="ARBA" id="ARBA00004664"/>
    </source>
</evidence>
<evidence type="ECO:0000256" key="9">
    <source>
        <dbReference type="ARBA" id="ARBA00022822"/>
    </source>
</evidence>
<dbReference type="CDD" id="cd00331">
    <property type="entry name" value="IGPS"/>
    <property type="match status" value="1"/>
</dbReference>
<dbReference type="Pfam" id="PF00218">
    <property type="entry name" value="IGPS"/>
    <property type="match status" value="1"/>
</dbReference>
<evidence type="ECO:0000256" key="2">
    <source>
        <dbReference type="ARBA" id="ARBA00001633"/>
    </source>
</evidence>
<keyword evidence="7 15" id="KW-0028">Amino-acid biosynthesis</keyword>
<dbReference type="Pfam" id="PF00697">
    <property type="entry name" value="PRAI"/>
    <property type="match status" value="1"/>
</dbReference>
<dbReference type="FunFam" id="3.20.20.70:FF:000024">
    <property type="entry name" value="Indole-3-glycerol phosphate synthase"/>
    <property type="match status" value="1"/>
</dbReference>
<evidence type="ECO:0000256" key="4">
    <source>
        <dbReference type="ARBA" id="ARBA00004696"/>
    </source>
</evidence>
<comment type="catalytic activity">
    <reaction evidence="1 16">
        <text>N-(5-phospho-beta-D-ribosyl)anthranilate = 1-(2-carboxyphenylamino)-1-deoxy-D-ribulose 5-phosphate</text>
        <dbReference type="Rhea" id="RHEA:21540"/>
        <dbReference type="ChEBI" id="CHEBI:18277"/>
        <dbReference type="ChEBI" id="CHEBI:58613"/>
        <dbReference type="EC" id="5.3.1.24"/>
    </reaction>
</comment>
<keyword evidence="20" id="KW-1185">Reference proteome</keyword>
<comment type="similarity">
    <text evidence="5">In the N-terminal section; belongs to the TrpC family.</text>
</comment>
<keyword evidence="13" id="KW-0511">Multifunctional enzyme</keyword>
<evidence type="ECO:0000256" key="7">
    <source>
        <dbReference type="ARBA" id="ARBA00022605"/>
    </source>
</evidence>
<dbReference type="EC" id="5.3.1.24" evidence="16"/>
<dbReference type="KEGG" id="apel:CA267_002595"/>
<dbReference type="Proteomes" id="UP000219285">
    <property type="component" value="Chromosome"/>
</dbReference>
<evidence type="ECO:0000256" key="16">
    <source>
        <dbReference type="HAMAP-Rule" id="MF_00135"/>
    </source>
</evidence>
<evidence type="ECO:0000256" key="1">
    <source>
        <dbReference type="ARBA" id="ARBA00001164"/>
    </source>
</evidence>
<evidence type="ECO:0000256" key="15">
    <source>
        <dbReference type="HAMAP-Rule" id="MF_00134"/>
    </source>
</evidence>
<dbReference type="EC" id="4.1.1.48" evidence="15"/>
<evidence type="ECO:0000259" key="18">
    <source>
        <dbReference type="Pfam" id="PF00697"/>
    </source>
</evidence>
<evidence type="ECO:0000313" key="20">
    <source>
        <dbReference type="Proteomes" id="UP000219285"/>
    </source>
</evidence>
<dbReference type="CDD" id="cd00405">
    <property type="entry name" value="PRAI"/>
    <property type="match status" value="1"/>
</dbReference>
<comment type="similarity">
    <text evidence="16">Belongs to the TrpF family.</text>
</comment>
<comment type="similarity">
    <text evidence="6">In the C-terminal section; belongs to the TrpF family.</text>
</comment>
<feature type="domain" description="N-(5'phosphoribosyl) anthranilate isomerase (PRAI)" evidence="18">
    <location>
        <begin position="260"/>
        <end position="459"/>
    </location>
</feature>
<dbReference type="InterPro" id="IPR013798">
    <property type="entry name" value="Indole-3-glycerol_P_synth_dom"/>
</dbReference>
<dbReference type="PROSITE" id="PS00614">
    <property type="entry name" value="IGPS"/>
    <property type="match status" value="1"/>
</dbReference>
<dbReference type="HAMAP" id="MF_00134_B">
    <property type="entry name" value="IGPS_B"/>
    <property type="match status" value="1"/>
</dbReference>
<keyword evidence="9 15" id="KW-0822">Tryptophan biosynthesis</keyword>
<dbReference type="InterPro" id="IPR011060">
    <property type="entry name" value="RibuloseP-bd_barrel"/>
</dbReference>
<gene>
    <name evidence="19" type="primary">trpCF</name>
    <name evidence="15" type="synonym">trpC</name>
    <name evidence="16" type="synonym">trpF</name>
    <name evidence="19" type="ORF">CA267_002595</name>
</gene>
<evidence type="ECO:0000256" key="5">
    <source>
        <dbReference type="ARBA" id="ARBA00007902"/>
    </source>
</evidence>
<keyword evidence="11 16" id="KW-0413">Isomerase</keyword>
<dbReference type="GO" id="GO:0004425">
    <property type="term" value="F:indole-3-glycerol-phosphate synthase activity"/>
    <property type="evidence" value="ECO:0007669"/>
    <property type="project" value="UniProtKB-UniRule"/>
</dbReference>
<protein>
    <recommendedName>
        <fullName evidence="15 16">Multifunctional fusion protein</fullName>
    </recommendedName>
    <domain>
        <recommendedName>
            <fullName evidence="15">Indole-3-glycerol phosphate synthase</fullName>
            <shortName evidence="15">IGPS</shortName>
            <ecNumber evidence="15">4.1.1.48</ecNumber>
        </recommendedName>
    </domain>
    <domain>
        <recommendedName>
            <fullName evidence="16">N-(5'-phosphoribosyl)anthranilate isomerase</fullName>
            <shortName evidence="16">PRAI</shortName>
            <ecNumber evidence="16">5.3.1.24</ecNumber>
        </recommendedName>
    </domain>
</protein>